<dbReference type="KEGG" id="zju:107431078"/>
<name>A0A6P4AQ45_ZIZJJ</name>
<feature type="region of interest" description="Disordered" evidence="7">
    <location>
        <begin position="40"/>
        <end position="73"/>
    </location>
</feature>
<keyword evidence="5 6" id="KW-0472">Membrane</keyword>
<feature type="transmembrane region" description="Helical" evidence="6">
    <location>
        <begin position="465"/>
        <end position="483"/>
    </location>
</feature>
<evidence type="ECO:0000313" key="9">
    <source>
        <dbReference type="RefSeq" id="XP_015897440.3"/>
    </source>
</evidence>
<feature type="transmembrane region" description="Helical" evidence="6">
    <location>
        <begin position="347"/>
        <end position="369"/>
    </location>
</feature>
<comment type="subcellular location">
    <subcellularLocation>
        <location evidence="1">Membrane</location>
        <topology evidence="1">Multi-pass membrane protein</topology>
    </subcellularLocation>
</comment>
<proteinExistence type="inferred from homology"/>
<dbReference type="PANTHER" id="PTHR42893">
    <property type="entry name" value="PROTEIN DETOXIFICATION 44, CHLOROPLASTIC-RELATED"/>
    <property type="match status" value="1"/>
</dbReference>
<dbReference type="RefSeq" id="XP_015897440.3">
    <property type="nucleotide sequence ID" value="XM_016041954.4"/>
</dbReference>
<feature type="transmembrane region" description="Helical" evidence="6">
    <location>
        <begin position="430"/>
        <end position="453"/>
    </location>
</feature>
<dbReference type="GO" id="GO:0016020">
    <property type="term" value="C:membrane"/>
    <property type="evidence" value="ECO:0007669"/>
    <property type="project" value="UniProtKB-SubCell"/>
</dbReference>
<evidence type="ECO:0000256" key="5">
    <source>
        <dbReference type="ARBA" id="ARBA00023136"/>
    </source>
</evidence>
<dbReference type="AlphaFoldDB" id="A0A6P4AQ45"/>
<comment type="similarity">
    <text evidence="2 6">Belongs to the multi antimicrobial extrusion (MATE) (TC 2.A.66.1) family.</text>
</comment>
<feature type="transmembrane region" description="Helical" evidence="6">
    <location>
        <begin position="202"/>
        <end position="226"/>
    </location>
</feature>
<feature type="transmembrane region" description="Helical" evidence="6">
    <location>
        <begin position="521"/>
        <end position="542"/>
    </location>
</feature>
<evidence type="ECO:0000256" key="2">
    <source>
        <dbReference type="ARBA" id="ARBA00010199"/>
    </source>
</evidence>
<evidence type="ECO:0000256" key="4">
    <source>
        <dbReference type="ARBA" id="ARBA00022989"/>
    </source>
</evidence>
<keyword evidence="3 6" id="KW-0812">Transmembrane</keyword>
<dbReference type="InterPro" id="IPR002528">
    <property type="entry name" value="MATE_fam"/>
</dbReference>
<dbReference type="Proteomes" id="UP001652623">
    <property type="component" value="Chromosome 6"/>
</dbReference>
<dbReference type="Pfam" id="PF01554">
    <property type="entry name" value="MatE"/>
    <property type="match status" value="2"/>
</dbReference>
<dbReference type="FunCoup" id="A0A6P4AQ45">
    <property type="interactions" value="742"/>
</dbReference>
<evidence type="ECO:0000256" key="3">
    <source>
        <dbReference type="ARBA" id="ARBA00022692"/>
    </source>
</evidence>
<accession>A0A6P4AQ45</accession>
<dbReference type="NCBIfam" id="TIGR00797">
    <property type="entry name" value="matE"/>
    <property type="match status" value="1"/>
</dbReference>
<sequence length="560" mass="59898">MACSLSQQIQILWVRSPHTNSSSKSQALIRRSRNFSCRLRTLKSSSPRNSSTSPQSSSEKSNSKPPLAPNREDIPCSNSPSGFSLFDSFSIRLPRLSDGILKFDELVPEILSIALPAALALAADPLASLVDTAFVGHIGSAELAAVGVSVSVFNLISKLFNVPLLNITTSFVAEEQASLDKRDDNFSQLNEDFQGRRKSKKYLPSVSTSLALAASIGIAEAVALYLGSGTLMDIMGLPADSPMRVPAEHFLTWRGFGAPPIVIALAAQGTFRGFKDTKTPLYAVVAGNLLNAILDPILIFIFGLGIGGAAIATVISEYLIAFILLWKLSGEILLISPNIDGRRIARYLKSGGLLIGRTLAVLVTMTLATSMAAREGPIRMAGYQISTQVWLAVSLLTDALALSGQSLLASGYSQGNYEQSRSVVYRVLQIGLVTGFGLAVILFLGFGAFASLFTTDSEVLDITRSGLLFVAGSQPVNAIAFVLDGLYYGVSDFGYAAYSMLVVGLVSSIFLLVAAPAFGLAGVWTGLFLFMFLRVIAGVWRLGTKSGPWKMVWDKLEHES</sequence>
<reference evidence="9" key="1">
    <citation type="submission" date="2025-08" db="UniProtKB">
        <authorList>
            <consortium name="RefSeq"/>
        </authorList>
    </citation>
    <scope>IDENTIFICATION</scope>
    <source>
        <tissue evidence="9">Seedling</tissue>
    </source>
</reference>
<dbReference type="GO" id="GO:0015297">
    <property type="term" value="F:antiporter activity"/>
    <property type="evidence" value="ECO:0007669"/>
    <property type="project" value="InterPro"/>
</dbReference>
<feature type="compositionally biased region" description="Low complexity" evidence="7">
    <location>
        <begin position="43"/>
        <end position="65"/>
    </location>
</feature>
<feature type="transmembrane region" description="Helical" evidence="6">
    <location>
        <begin position="297"/>
        <end position="326"/>
    </location>
</feature>
<dbReference type="GeneID" id="107431078"/>
<protein>
    <recommendedName>
        <fullName evidence="6">Protein DETOXIFICATION</fullName>
    </recommendedName>
    <alternativeName>
        <fullName evidence="6">Multidrug and toxic compound extrusion protein</fullName>
    </alternativeName>
</protein>
<feature type="transmembrane region" description="Helical" evidence="6">
    <location>
        <begin position="495"/>
        <end position="515"/>
    </location>
</feature>
<evidence type="ECO:0000313" key="8">
    <source>
        <dbReference type="Proteomes" id="UP001652623"/>
    </source>
</evidence>
<gene>
    <name evidence="9" type="primary">LOC107431078</name>
</gene>
<dbReference type="InterPro" id="IPR044644">
    <property type="entry name" value="DinF-like"/>
</dbReference>
<dbReference type="PANTHER" id="PTHR42893:SF46">
    <property type="entry name" value="PROTEIN DETOXIFICATION 44, CHLOROPLASTIC"/>
    <property type="match status" value="1"/>
</dbReference>
<dbReference type="CDD" id="cd13136">
    <property type="entry name" value="MATE_DinF_like"/>
    <property type="match status" value="1"/>
</dbReference>
<evidence type="ECO:0000256" key="6">
    <source>
        <dbReference type="RuleBase" id="RU004914"/>
    </source>
</evidence>
<comment type="caution">
    <text evidence="6">Lacks conserved residue(s) required for the propagation of feature annotation.</text>
</comment>
<feature type="transmembrane region" description="Helical" evidence="6">
    <location>
        <begin position="389"/>
        <end position="409"/>
    </location>
</feature>
<evidence type="ECO:0000256" key="7">
    <source>
        <dbReference type="SAM" id="MobiDB-lite"/>
    </source>
</evidence>
<keyword evidence="8" id="KW-1185">Reference proteome</keyword>
<dbReference type="GO" id="GO:0042910">
    <property type="term" value="F:xenobiotic transmembrane transporter activity"/>
    <property type="evidence" value="ECO:0007669"/>
    <property type="project" value="InterPro"/>
</dbReference>
<organism evidence="8 9">
    <name type="scientific">Ziziphus jujuba</name>
    <name type="common">Chinese jujube</name>
    <name type="synonym">Ziziphus sativa</name>
    <dbReference type="NCBI Taxonomy" id="326968"/>
    <lineage>
        <taxon>Eukaryota</taxon>
        <taxon>Viridiplantae</taxon>
        <taxon>Streptophyta</taxon>
        <taxon>Embryophyta</taxon>
        <taxon>Tracheophyta</taxon>
        <taxon>Spermatophyta</taxon>
        <taxon>Magnoliopsida</taxon>
        <taxon>eudicotyledons</taxon>
        <taxon>Gunneridae</taxon>
        <taxon>Pentapetalae</taxon>
        <taxon>rosids</taxon>
        <taxon>fabids</taxon>
        <taxon>Rosales</taxon>
        <taxon>Rhamnaceae</taxon>
        <taxon>Paliureae</taxon>
        <taxon>Ziziphus</taxon>
    </lineage>
</organism>
<evidence type="ECO:0000256" key="1">
    <source>
        <dbReference type="ARBA" id="ARBA00004141"/>
    </source>
</evidence>
<dbReference type="InParanoid" id="A0A6P4AQ45"/>
<keyword evidence="4 6" id="KW-1133">Transmembrane helix</keyword>